<reference evidence="2" key="1">
    <citation type="submission" date="2016-11" db="UniProtKB">
        <authorList>
            <consortium name="WormBaseParasite"/>
        </authorList>
    </citation>
    <scope>IDENTIFICATION</scope>
    <source>
        <strain evidence="2">KR3021</strain>
    </source>
</reference>
<dbReference type="Proteomes" id="UP000095286">
    <property type="component" value="Unplaced"/>
</dbReference>
<dbReference type="WBParaSite" id="RSKR_0000370400.1">
    <property type="protein sequence ID" value="RSKR_0000370400.1"/>
    <property type="gene ID" value="RSKR_0000370400"/>
</dbReference>
<protein>
    <submittedName>
        <fullName evidence="2">Aurora kinase</fullName>
    </submittedName>
</protein>
<accession>A0AC35TS76</accession>
<proteinExistence type="predicted"/>
<name>A0AC35TS76_9BILA</name>
<organism evidence="1 2">
    <name type="scientific">Rhabditophanes sp. KR3021</name>
    <dbReference type="NCBI Taxonomy" id="114890"/>
    <lineage>
        <taxon>Eukaryota</taxon>
        <taxon>Metazoa</taxon>
        <taxon>Ecdysozoa</taxon>
        <taxon>Nematoda</taxon>
        <taxon>Chromadorea</taxon>
        <taxon>Rhabditida</taxon>
        <taxon>Tylenchina</taxon>
        <taxon>Panagrolaimomorpha</taxon>
        <taxon>Strongyloidoidea</taxon>
        <taxon>Alloionematidae</taxon>
        <taxon>Rhabditophanes</taxon>
    </lineage>
</organism>
<sequence>MTENSPHIGEEKWVDEAQEKLYQEFIKSNILSKNRHQSINEFSLGPIIGKGGFGIVYKIKHKQTNQLYAMKVIFTKNMIKSNLAHQLRREIGIQQAIRHKNILRLYSVLIDSNKFLLITEYCHHGSLFSLLQKAQKLPIVVACSFFYETVGAVIYLHEHRILHRDIKTENLLITVDYHIKLADFGWAVYNKNAGIIRQSTICGTLEYLPPEMLKNKRNYTKEVDNWALGILLYEMLIGHAPFSATEGKENFSRIVRDQAVELPPDMDPDAVVLIEGLLQKDATKRLNLEKIQESAFIQKHIGDIINQDYKPRV</sequence>
<evidence type="ECO:0000313" key="2">
    <source>
        <dbReference type="WBParaSite" id="RSKR_0000370400.1"/>
    </source>
</evidence>
<evidence type="ECO:0000313" key="1">
    <source>
        <dbReference type="Proteomes" id="UP000095286"/>
    </source>
</evidence>